<protein>
    <recommendedName>
        <fullName evidence="8">Mediator complex subunit 27</fullName>
    </recommendedName>
</protein>
<dbReference type="InterPro" id="IPR021627">
    <property type="entry name" value="Mediator_Med27"/>
</dbReference>
<evidence type="ECO:0008006" key="8">
    <source>
        <dbReference type="Google" id="ProtNLM"/>
    </source>
</evidence>
<dbReference type="AlphaFoldDB" id="A0AAN7STP1"/>
<evidence type="ECO:0000256" key="1">
    <source>
        <dbReference type="ARBA" id="ARBA00004123"/>
    </source>
</evidence>
<evidence type="ECO:0000256" key="3">
    <source>
        <dbReference type="ARBA" id="ARBA00023015"/>
    </source>
</evidence>
<dbReference type="GO" id="GO:0016592">
    <property type="term" value="C:mediator complex"/>
    <property type="evidence" value="ECO:0007669"/>
    <property type="project" value="InterPro"/>
</dbReference>
<comment type="similarity">
    <text evidence="2">Belongs to the Mediator complex subunit 27 family.</text>
</comment>
<comment type="subcellular location">
    <subcellularLocation>
        <location evidence="1">Nucleus</location>
    </subcellularLocation>
</comment>
<evidence type="ECO:0000256" key="4">
    <source>
        <dbReference type="ARBA" id="ARBA00023163"/>
    </source>
</evidence>
<organism evidence="6 7">
    <name type="scientific">Lithohypha guttulata</name>
    <dbReference type="NCBI Taxonomy" id="1690604"/>
    <lineage>
        <taxon>Eukaryota</taxon>
        <taxon>Fungi</taxon>
        <taxon>Dikarya</taxon>
        <taxon>Ascomycota</taxon>
        <taxon>Pezizomycotina</taxon>
        <taxon>Eurotiomycetes</taxon>
        <taxon>Chaetothyriomycetidae</taxon>
        <taxon>Chaetothyriales</taxon>
        <taxon>Trichomeriaceae</taxon>
        <taxon>Lithohypha</taxon>
    </lineage>
</organism>
<dbReference type="EMBL" id="JAVRRJ010000010">
    <property type="protein sequence ID" value="KAK5081146.1"/>
    <property type="molecule type" value="Genomic_DNA"/>
</dbReference>
<evidence type="ECO:0000256" key="2">
    <source>
        <dbReference type="ARBA" id="ARBA00008048"/>
    </source>
</evidence>
<keyword evidence="5" id="KW-0539">Nucleus</keyword>
<gene>
    <name evidence="6" type="ORF">LTR05_007940</name>
</gene>
<evidence type="ECO:0000256" key="5">
    <source>
        <dbReference type="ARBA" id="ARBA00023242"/>
    </source>
</evidence>
<accession>A0AAN7STP1</accession>
<dbReference type="Pfam" id="PF11571">
    <property type="entry name" value="Med27"/>
    <property type="match status" value="1"/>
</dbReference>
<keyword evidence="3" id="KW-0805">Transcription regulation</keyword>
<keyword evidence="4" id="KW-0804">Transcription</keyword>
<sequence length="277" mass="31061">MASIVIEDIHPEDIALYEALALTQQAHSLLNIVRGAPSNIIGPLREACSTPQQIQPQEIAYKISKGAQKGRHDIQELKQRLNDDRIKPLLKEASNAELVQGYDTWTSDYLSLAKKLIANKTAQSQTRDIPFDTTNEATTILDNFANSEHELTLKLTTDEYNNSFPLTAKIGYLKLVIDRGDNAYSVQSAHPPNGRVPSLSQQVAEVVSKPPTSKRLSELLEMLEAYHDIDYHRCESCHSMIGTDFSYPLIRKAVPKPEEDTDTSGQKWLAYHEACMR</sequence>
<reference evidence="6 7" key="1">
    <citation type="submission" date="2023-08" db="EMBL/GenBank/DDBJ databases">
        <title>Black Yeasts Isolated from many extreme environments.</title>
        <authorList>
            <person name="Coleine C."/>
            <person name="Stajich J.E."/>
            <person name="Selbmann L."/>
        </authorList>
    </citation>
    <scope>NUCLEOTIDE SEQUENCE [LARGE SCALE GENOMIC DNA]</scope>
    <source>
        <strain evidence="6 7">CCFEE 5910</strain>
    </source>
</reference>
<evidence type="ECO:0000313" key="6">
    <source>
        <dbReference type="EMBL" id="KAK5081146.1"/>
    </source>
</evidence>
<keyword evidence="7" id="KW-1185">Reference proteome</keyword>
<dbReference type="Proteomes" id="UP001309876">
    <property type="component" value="Unassembled WGS sequence"/>
</dbReference>
<comment type="caution">
    <text evidence="6">The sequence shown here is derived from an EMBL/GenBank/DDBJ whole genome shotgun (WGS) entry which is preliminary data.</text>
</comment>
<proteinExistence type="inferred from homology"/>
<evidence type="ECO:0000313" key="7">
    <source>
        <dbReference type="Proteomes" id="UP001309876"/>
    </source>
</evidence>
<name>A0AAN7STP1_9EURO</name>